<name>A0AAE3SJQ2_9BACT</name>
<dbReference type="InterPro" id="IPR014942">
    <property type="entry name" value="AbiEii"/>
</dbReference>
<dbReference type="GO" id="GO:0016740">
    <property type="term" value="F:transferase activity"/>
    <property type="evidence" value="ECO:0007669"/>
    <property type="project" value="UniProtKB-KW"/>
</dbReference>
<organism evidence="1 2">
    <name type="scientific">Plebeiibacterium marinum</name>
    <dbReference type="NCBI Taxonomy" id="2992111"/>
    <lineage>
        <taxon>Bacteria</taxon>
        <taxon>Pseudomonadati</taxon>
        <taxon>Bacteroidota</taxon>
        <taxon>Bacteroidia</taxon>
        <taxon>Marinilabiliales</taxon>
        <taxon>Marinilabiliaceae</taxon>
        <taxon>Plebeiibacterium</taxon>
    </lineage>
</organism>
<protein>
    <submittedName>
        <fullName evidence="1">Nucleotidyl transferase AbiEii/AbiGii toxin family protein</fullName>
    </submittedName>
</protein>
<gene>
    <name evidence="1" type="ORF">OM074_08765</name>
</gene>
<comment type="caution">
    <text evidence="1">The sequence shown here is derived from an EMBL/GenBank/DDBJ whole genome shotgun (WGS) entry which is preliminary data.</text>
</comment>
<reference evidence="1" key="1">
    <citation type="submission" date="2022-10" db="EMBL/GenBank/DDBJ databases">
        <authorList>
            <person name="Yu W.X."/>
        </authorList>
    </citation>
    <scope>NUCLEOTIDE SEQUENCE</scope>
    <source>
        <strain evidence="1">D04</strain>
    </source>
</reference>
<proteinExistence type="predicted"/>
<dbReference type="Proteomes" id="UP001207408">
    <property type="component" value="Unassembled WGS sequence"/>
</dbReference>
<keyword evidence="1" id="KW-0808">Transferase</keyword>
<dbReference type="Gene3D" id="3.10.450.620">
    <property type="entry name" value="JHP933, nucleotidyltransferase-like core domain"/>
    <property type="match status" value="1"/>
</dbReference>
<dbReference type="EMBL" id="JAPDPI010000015">
    <property type="protein sequence ID" value="MCW3805719.1"/>
    <property type="molecule type" value="Genomic_DNA"/>
</dbReference>
<dbReference type="RefSeq" id="WP_301199086.1">
    <property type="nucleotide sequence ID" value="NZ_JAPDPI010000015.1"/>
</dbReference>
<dbReference type="AlphaFoldDB" id="A0AAE3SJQ2"/>
<accession>A0AAE3SJQ2</accession>
<evidence type="ECO:0000313" key="2">
    <source>
        <dbReference type="Proteomes" id="UP001207408"/>
    </source>
</evidence>
<sequence length="216" mass="25281">MKIYKETVSDLLWETLNKLMNLKELESFRLVGGTSLSLLLGHRISIDIDLFTDSEYKSIDFIEIDKVFQNSFTYVDYGFGGNDSMGKSYLVGNNKNEAIKVDLFYTDPFVYPMIINQGIRLSQLEEIVAMKLEVIGHNGRKKDFWDIHELTNRFTIKDMLDFYEKRYPYSYTREEIIAKLTDFELADSDLDPICLKGKYWELIKLDIEEAVKECLL</sequence>
<dbReference type="Pfam" id="PF08843">
    <property type="entry name" value="AbiEii"/>
    <property type="match status" value="1"/>
</dbReference>
<evidence type="ECO:0000313" key="1">
    <source>
        <dbReference type="EMBL" id="MCW3805719.1"/>
    </source>
</evidence>
<keyword evidence="2" id="KW-1185">Reference proteome</keyword>